<proteinExistence type="predicted"/>
<reference evidence="1" key="2">
    <citation type="journal article" date="2020" name="Nat. Commun.">
        <title>Large-scale genome sequencing of mycorrhizal fungi provides insights into the early evolution of symbiotic traits.</title>
        <authorList>
            <person name="Miyauchi S."/>
            <person name="Kiss E."/>
            <person name="Kuo A."/>
            <person name="Drula E."/>
            <person name="Kohler A."/>
            <person name="Sanchez-Garcia M."/>
            <person name="Morin E."/>
            <person name="Andreopoulos B."/>
            <person name="Barry K.W."/>
            <person name="Bonito G."/>
            <person name="Buee M."/>
            <person name="Carver A."/>
            <person name="Chen C."/>
            <person name="Cichocki N."/>
            <person name="Clum A."/>
            <person name="Culley D."/>
            <person name="Crous P.W."/>
            <person name="Fauchery L."/>
            <person name="Girlanda M."/>
            <person name="Hayes R.D."/>
            <person name="Keri Z."/>
            <person name="LaButti K."/>
            <person name="Lipzen A."/>
            <person name="Lombard V."/>
            <person name="Magnuson J."/>
            <person name="Maillard F."/>
            <person name="Murat C."/>
            <person name="Nolan M."/>
            <person name="Ohm R.A."/>
            <person name="Pangilinan J."/>
            <person name="Pereira M.F."/>
            <person name="Perotto S."/>
            <person name="Peter M."/>
            <person name="Pfister S."/>
            <person name="Riley R."/>
            <person name="Sitrit Y."/>
            <person name="Stielow J.B."/>
            <person name="Szollosi G."/>
            <person name="Zifcakova L."/>
            <person name="Stursova M."/>
            <person name="Spatafora J.W."/>
            <person name="Tedersoo L."/>
            <person name="Vaario L.M."/>
            <person name="Yamada A."/>
            <person name="Yan M."/>
            <person name="Wang P."/>
            <person name="Xu J."/>
            <person name="Bruns T."/>
            <person name="Baldrian P."/>
            <person name="Vilgalys R."/>
            <person name="Dunand C."/>
            <person name="Henrissat B."/>
            <person name="Grigoriev I.V."/>
            <person name="Hibbett D."/>
            <person name="Nagy L.G."/>
            <person name="Martin F.M."/>
        </authorList>
    </citation>
    <scope>NUCLEOTIDE SEQUENCE</scope>
    <source>
        <strain evidence="1">P2</strain>
    </source>
</reference>
<evidence type="ECO:0000313" key="2">
    <source>
        <dbReference type="Proteomes" id="UP000886501"/>
    </source>
</evidence>
<feature type="non-terminal residue" evidence="1">
    <location>
        <position position="53"/>
    </location>
</feature>
<protein>
    <submittedName>
        <fullName evidence="1">Uncharacterized protein</fullName>
    </submittedName>
</protein>
<keyword evidence="2" id="KW-1185">Reference proteome</keyword>
<organism evidence="1 2">
    <name type="scientific">Thelephora ganbajun</name>
    <name type="common">Ganba fungus</name>
    <dbReference type="NCBI Taxonomy" id="370292"/>
    <lineage>
        <taxon>Eukaryota</taxon>
        <taxon>Fungi</taxon>
        <taxon>Dikarya</taxon>
        <taxon>Basidiomycota</taxon>
        <taxon>Agaricomycotina</taxon>
        <taxon>Agaricomycetes</taxon>
        <taxon>Thelephorales</taxon>
        <taxon>Thelephoraceae</taxon>
        <taxon>Thelephora</taxon>
    </lineage>
</organism>
<accession>A0ACB6ZI80</accession>
<evidence type="ECO:0000313" key="1">
    <source>
        <dbReference type="EMBL" id="KAF9649294.1"/>
    </source>
</evidence>
<sequence>FVTRMDILPAQASAVARERLFLSSKGTCTPRRNRINPDLMEALQTPKFSFCSG</sequence>
<name>A0ACB6ZI80_THEGA</name>
<dbReference type="Proteomes" id="UP000886501">
    <property type="component" value="Unassembled WGS sequence"/>
</dbReference>
<reference evidence="1" key="1">
    <citation type="submission" date="2019-10" db="EMBL/GenBank/DDBJ databases">
        <authorList>
            <consortium name="DOE Joint Genome Institute"/>
            <person name="Kuo A."/>
            <person name="Miyauchi S."/>
            <person name="Kiss E."/>
            <person name="Drula E."/>
            <person name="Kohler A."/>
            <person name="Sanchez-Garcia M."/>
            <person name="Andreopoulos B."/>
            <person name="Barry K.W."/>
            <person name="Bonito G."/>
            <person name="Buee M."/>
            <person name="Carver A."/>
            <person name="Chen C."/>
            <person name="Cichocki N."/>
            <person name="Clum A."/>
            <person name="Culley D."/>
            <person name="Crous P.W."/>
            <person name="Fauchery L."/>
            <person name="Girlanda M."/>
            <person name="Hayes R."/>
            <person name="Keri Z."/>
            <person name="Labutti K."/>
            <person name="Lipzen A."/>
            <person name="Lombard V."/>
            <person name="Magnuson J."/>
            <person name="Maillard F."/>
            <person name="Morin E."/>
            <person name="Murat C."/>
            <person name="Nolan M."/>
            <person name="Ohm R."/>
            <person name="Pangilinan J."/>
            <person name="Pereira M."/>
            <person name="Perotto S."/>
            <person name="Peter M."/>
            <person name="Riley R."/>
            <person name="Sitrit Y."/>
            <person name="Stielow B."/>
            <person name="Szollosi G."/>
            <person name="Zifcakova L."/>
            <person name="Stursova M."/>
            <person name="Spatafora J.W."/>
            <person name="Tedersoo L."/>
            <person name="Vaario L.-M."/>
            <person name="Yamada A."/>
            <person name="Yan M."/>
            <person name="Wang P."/>
            <person name="Xu J."/>
            <person name="Bruns T."/>
            <person name="Baldrian P."/>
            <person name="Vilgalys R."/>
            <person name="Henrissat B."/>
            <person name="Grigoriev I.V."/>
            <person name="Hibbett D."/>
            <person name="Nagy L.G."/>
            <person name="Martin F.M."/>
        </authorList>
    </citation>
    <scope>NUCLEOTIDE SEQUENCE</scope>
    <source>
        <strain evidence="1">P2</strain>
    </source>
</reference>
<dbReference type="EMBL" id="MU118000">
    <property type="protein sequence ID" value="KAF9649294.1"/>
    <property type="molecule type" value="Genomic_DNA"/>
</dbReference>
<feature type="non-terminal residue" evidence="1">
    <location>
        <position position="1"/>
    </location>
</feature>
<gene>
    <name evidence="1" type="ORF">BDM02DRAFT_3078770</name>
</gene>
<comment type="caution">
    <text evidence="1">The sequence shown here is derived from an EMBL/GenBank/DDBJ whole genome shotgun (WGS) entry which is preliminary data.</text>
</comment>